<evidence type="ECO:0000313" key="3">
    <source>
        <dbReference type="Proteomes" id="UP000030013"/>
    </source>
</evidence>
<dbReference type="PRINTS" id="PR00598">
    <property type="entry name" value="HTHMARR"/>
</dbReference>
<feature type="domain" description="HTH marR-type" evidence="1">
    <location>
        <begin position="1"/>
        <end position="127"/>
    </location>
</feature>
<dbReference type="PROSITE" id="PS50995">
    <property type="entry name" value="HTH_MARR_2"/>
    <property type="match status" value="1"/>
</dbReference>
<dbReference type="InterPro" id="IPR036390">
    <property type="entry name" value="WH_DNA-bd_sf"/>
</dbReference>
<comment type="caution">
    <text evidence="2">The sequence shown here is derived from an EMBL/GenBank/DDBJ whole genome shotgun (WGS) entry which is preliminary data.</text>
</comment>
<accession>A0A0A0JYN0</accession>
<organism evidence="2 3">
    <name type="scientific">Knoellia aerolata DSM 18566</name>
    <dbReference type="NCBI Taxonomy" id="1385519"/>
    <lineage>
        <taxon>Bacteria</taxon>
        <taxon>Bacillati</taxon>
        <taxon>Actinomycetota</taxon>
        <taxon>Actinomycetes</taxon>
        <taxon>Micrococcales</taxon>
        <taxon>Intrasporangiaceae</taxon>
        <taxon>Knoellia</taxon>
    </lineage>
</organism>
<dbReference type="eggNOG" id="COG1846">
    <property type="taxonomic scope" value="Bacteria"/>
</dbReference>
<dbReference type="InterPro" id="IPR000835">
    <property type="entry name" value="HTH_MarR-typ"/>
</dbReference>
<protein>
    <recommendedName>
        <fullName evidence="1">HTH marR-type domain-containing protein</fullName>
    </recommendedName>
</protein>
<dbReference type="SMART" id="SM00347">
    <property type="entry name" value="HTH_MARR"/>
    <property type="match status" value="1"/>
</dbReference>
<name>A0A0A0JYN0_9MICO</name>
<proteinExistence type="predicted"/>
<dbReference type="GO" id="GO:0003700">
    <property type="term" value="F:DNA-binding transcription factor activity"/>
    <property type="evidence" value="ECO:0007669"/>
    <property type="project" value="InterPro"/>
</dbReference>
<keyword evidence="3" id="KW-1185">Reference proteome</keyword>
<dbReference type="InterPro" id="IPR039422">
    <property type="entry name" value="MarR/SlyA-like"/>
</dbReference>
<dbReference type="PANTHER" id="PTHR33164:SF43">
    <property type="entry name" value="HTH-TYPE TRANSCRIPTIONAL REPRESSOR YETL"/>
    <property type="match status" value="1"/>
</dbReference>
<gene>
    <name evidence="2" type="ORF">N801_03960</name>
</gene>
<dbReference type="SUPFAM" id="SSF46785">
    <property type="entry name" value="Winged helix' DNA-binding domain"/>
    <property type="match status" value="1"/>
</dbReference>
<reference evidence="2 3" key="1">
    <citation type="submission" date="2013-08" db="EMBL/GenBank/DDBJ databases">
        <title>The genome sequence of Knoellia aerolata.</title>
        <authorList>
            <person name="Zhu W."/>
            <person name="Wang G."/>
        </authorList>
    </citation>
    <scope>NUCLEOTIDE SEQUENCE [LARGE SCALE GENOMIC DNA]</scope>
    <source>
        <strain evidence="2 3">DSM 18566</strain>
    </source>
</reference>
<dbReference type="AlphaFoldDB" id="A0A0A0JYN0"/>
<dbReference type="Proteomes" id="UP000030013">
    <property type="component" value="Unassembled WGS sequence"/>
</dbReference>
<sequence>MLALLAVARRTRGRLQPLFEDVTVPQLVLLDAVQACGREGIAAISAYTLLSQPTVTQQAAGLEAAGLLRRIPAEDDRRRRVLTLTERGEQFLAAKRGLVPDRLSAAWGSLTAEEQSMAVPLLRHLMELVSELA</sequence>
<dbReference type="PANTHER" id="PTHR33164">
    <property type="entry name" value="TRANSCRIPTIONAL REGULATOR, MARR FAMILY"/>
    <property type="match status" value="1"/>
</dbReference>
<evidence type="ECO:0000313" key="2">
    <source>
        <dbReference type="EMBL" id="KGN41844.1"/>
    </source>
</evidence>
<dbReference type="InterPro" id="IPR036388">
    <property type="entry name" value="WH-like_DNA-bd_sf"/>
</dbReference>
<dbReference type="STRING" id="1385519.N801_03960"/>
<dbReference type="Gene3D" id="1.10.10.10">
    <property type="entry name" value="Winged helix-like DNA-binding domain superfamily/Winged helix DNA-binding domain"/>
    <property type="match status" value="1"/>
</dbReference>
<dbReference type="Pfam" id="PF12802">
    <property type="entry name" value="MarR_2"/>
    <property type="match status" value="1"/>
</dbReference>
<evidence type="ECO:0000259" key="1">
    <source>
        <dbReference type="PROSITE" id="PS50995"/>
    </source>
</evidence>
<dbReference type="GO" id="GO:0006950">
    <property type="term" value="P:response to stress"/>
    <property type="evidence" value="ECO:0007669"/>
    <property type="project" value="TreeGrafter"/>
</dbReference>
<dbReference type="EMBL" id="AVPL01000011">
    <property type="protein sequence ID" value="KGN41844.1"/>
    <property type="molecule type" value="Genomic_DNA"/>
</dbReference>